<evidence type="ECO:0000313" key="3">
    <source>
        <dbReference type="Proteomes" id="UP000325081"/>
    </source>
</evidence>
<name>A0A5A7QAG4_STRAF</name>
<evidence type="ECO:0000256" key="1">
    <source>
        <dbReference type="SAM" id="Phobius"/>
    </source>
</evidence>
<feature type="transmembrane region" description="Helical" evidence="1">
    <location>
        <begin position="68"/>
        <end position="88"/>
    </location>
</feature>
<comment type="caution">
    <text evidence="2">The sequence shown here is derived from an EMBL/GenBank/DDBJ whole genome shotgun (WGS) entry which is preliminary data.</text>
</comment>
<dbReference type="Proteomes" id="UP000325081">
    <property type="component" value="Unassembled WGS sequence"/>
</dbReference>
<protein>
    <submittedName>
        <fullName evidence="2">Glutamine--tRNA ligase</fullName>
    </submittedName>
</protein>
<proteinExistence type="predicted"/>
<reference evidence="3" key="1">
    <citation type="journal article" date="2019" name="Curr. Biol.">
        <title>Genome Sequence of Striga asiatica Provides Insight into the Evolution of Plant Parasitism.</title>
        <authorList>
            <person name="Yoshida S."/>
            <person name="Kim S."/>
            <person name="Wafula E.K."/>
            <person name="Tanskanen J."/>
            <person name="Kim Y.M."/>
            <person name="Honaas L."/>
            <person name="Yang Z."/>
            <person name="Spallek T."/>
            <person name="Conn C.E."/>
            <person name="Ichihashi Y."/>
            <person name="Cheong K."/>
            <person name="Cui S."/>
            <person name="Der J.P."/>
            <person name="Gundlach H."/>
            <person name="Jiao Y."/>
            <person name="Hori C."/>
            <person name="Ishida J.K."/>
            <person name="Kasahara H."/>
            <person name="Kiba T."/>
            <person name="Kim M.S."/>
            <person name="Koo N."/>
            <person name="Laohavisit A."/>
            <person name="Lee Y.H."/>
            <person name="Lumba S."/>
            <person name="McCourt P."/>
            <person name="Mortimer J.C."/>
            <person name="Mutuku J.M."/>
            <person name="Nomura T."/>
            <person name="Sasaki-Sekimoto Y."/>
            <person name="Seto Y."/>
            <person name="Wang Y."/>
            <person name="Wakatake T."/>
            <person name="Sakakibara H."/>
            <person name="Demura T."/>
            <person name="Yamaguchi S."/>
            <person name="Yoneyama K."/>
            <person name="Manabe R.I."/>
            <person name="Nelson D.C."/>
            <person name="Schulman A.H."/>
            <person name="Timko M.P."/>
            <person name="dePamphilis C.W."/>
            <person name="Choi D."/>
            <person name="Shirasu K."/>
        </authorList>
    </citation>
    <scope>NUCLEOTIDE SEQUENCE [LARGE SCALE GENOMIC DNA]</scope>
    <source>
        <strain evidence="3">cv. UVA1</strain>
    </source>
</reference>
<gene>
    <name evidence="2" type="ORF">STAS_18714</name>
</gene>
<organism evidence="2 3">
    <name type="scientific">Striga asiatica</name>
    <name type="common">Asiatic witchweed</name>
    <name type="synonym">Buchnera asiatica</name>
    <dbReference type="NCBI Taxonomy" id="4170"/>
    <lineage>
        <taxon>Eukaryota</taxon>
        <taxon>Viridiplantae</taxon>
        <taxon>Streptophyta</taxon>
        <taxon>Embryophyta</taxon>
        <taxon>Tracheophyta</taxon>
        <taxon>Spermatophyta</taxon>
        <taxon>Magnoliopsida</taxon>
        <taxon>eudicotyledons</taxon>
        <taxon>Gunneridae</taxon>
        <taxon>Pentapetalae</taxon>
        <taxon>asterids</taxon>
        <taxon>lamiids</taxon>
        <taxon>Lamiales</taxon>
        <taxon>Orobanchaceae</taxon>
        <taxon>Buchnereae</taxon>
        <taxon>Striga</taxon>
    </lineage>
</organism>
<dbReference type="EMBL" id="BKCP01006217">
    <property type="protein sequence ID" value="GER41948.1"/>
    <property type="molecule type" value="Genomic_DNA"/>
</dbReference>
<keyword evidence="2" id="KW-0436">Ligase</keyword>
<dbReference type="GO" id="GO:0016874">
    <property type="term" value="F:ligase activity"/>
    <property type="evidence" value="ECO:0007669"/>
    <property type="project" value="UniProtKB-KW"/>
</dbReference>
<evidence type="ECO:0000313" key="2">
    <source>
        <dbReference type="EMBL" id="GER41948.1"/>
    </source>
</evidence>
<keyword evidence="1" id="KW-0812">Transmembrane</keyword>
<keyword evidence="1" id="KW-1133">Transmembrane helix</keyword>
<keyword evidence="1" id="KW-0472">Membrane</keyword>
<dbReference type="AlphaFoldDB" id="A0A5A7QAG4"/>
<sequence>MLRSLSDMTPKMRFRRLKRRNFGPSEVLRWVLANLGLEMRRSHGLQTDLNLRRDLTGSRRISVMISSGRIAAAVSGLSFSMAALFSFCRRRDYQGLTNTTNSWVEAQKNKYPRTEHAEE</sequence>
<accession>A0A5A7QAG4</accession>
<keyword evidence="3" id="KW-1185">Reference proteome</keyword>